<dbReference type="EMBL" id="JACHHG010000006">
    <property type="protein sequence ID" value="MBB6098512.1"/>
    <property type="molecule type" value="Genomic_DNA"/>
</dbReference>
<dbReference type="InterPro" id="IPR036678">
    <property type="entry name" value="MutS_con_dom_sf"/>
</dbReference>
<sequence length="845" mass="92040">MSLPARHHLKGTGAGALPPMLEQYVALRDQYPDYLLLFQVGDFYEAFGEDAERLARLASITLTHKTSKDFSTPMAGVPVRAVDAFVERLLSLGLKVALADQVEEPGAGLVDRKVTQLLSPGTLVEERLLPADENYLAAIASGDGYALALLDLSTGEFRCAAFGSRAALYDELGRHRPAEVLLAPEFQENEALLAEFRARFPVMLSQASFEPDVCERELAQTLGHTPPDLDSVALRRACGAALGYARFALQGRLEMITRVQRFDPSAHLNLPESAAAALEVFRPNSPGGPTLLSALSETRTAAGRRRLRAWLRAPLLDETTIRARQEAVATLVAQPDRRERLRSALYRAHDLERLTARISTLRAVPREVAALARTLELLPEIAGVLEGLGGTLGGLRERLSGLSDLPALIRAALVDEPPIKIGEGGLIRDGFDARLDELRAEAIRHRQWLADLEAHERARTGIPSLKVGFNSVTGYYLEVTRAHQGRVPDDYHQIGTLKNALRFTRPDVREREREILRAETQATALEAEVFSRLREQLCQHADALSRVAGALGDLDVLCCLAEVAATRGWVRPQTVSGELSLKQARHPVVQQALGDRFVPNDAELHPERRLLILTGPNMAGKSTYLRTVALCALLHQIGSFVPADAARMCVFDAIHTRIGASDDLAGGRSTFMVEMSELASILHGATPRSLVILDEIGRGTSTYDGLAIAWAALEHLHRTGAFTLFATHYFELTRLEGQLGGVVNLHVAALEEAGGLTFYHQVVEGPASRSYGIGVAKLAGLPPRVTTRAAQLLAGLQAREEGAGDAVLGELESLDLARMTPLEALQRLHELQQRLRAVAPQEILP</sequence>
<dbReference type="AlphaFoldDB" id="A0A841I3A9"/>
<evidence type="ECO:0000256" key="3">
    <source>
        <dbReference type="ARBA" id="ARBA00022741"/>
    </source>
</evidence>
<dbReference type="GO" id="GO:0030983">
    <property type="term" value="F:mismatched DNA binding"/>
    <property type="evidence" value="ECO:0007669"/>
    <property type="project" value="InterPro"/>
</dbReference>
<dbReference type="InterPro" id="IPR007860">
    <property type="entry name" value="DNA_mmatch_repair_MutS_con_dom"/>
</dbReference>
<dbReference type="InterPro" id="IPR007696">
    <property type="entry name" value="DNA_mismatch_repair_MutS_core"/>
</dbReference>
<dbReference type="InterPro" id="IPR005748">
    <property type="entry name" value="DNA_mismatch_repair_MutS"/>
</dbReference>
<dbReference type="SUPFAM" id="SSF48334">
    <property type="entry name" value="DNA repair protein MutS, domain III"/>
    <property type="match status" value="1"/>
</dbReference>
<keyword evidence="13" id="KW-1185">Reference proteome</keyword>
<dbReference type="GO" id="GO:0005524">
    <property type="term" value="F:ATP binding"/>
    <property type="evidence" value="ECO:0007669"/>
    <property type="project" value="UniProtKB-UniRule"/>
</dbReference>
<comment type="caution">
    <text evidence="12">The sequence shown here is derived from an EMBL/GenBank/DDBJ whole genome shotgun (WGS) entry which is preliminary data.</text>
</comment>
<evidence type="ECO:0000313" key="13">
    <source>
        <dbReference type="Proteomes" id="UP000569951"/>
    </source>
</evidence>
<dbReference type="Pfam" id="PF05188">
    <property type="entry name" value="MutS_II"/>
    <property type="match status" value="1"/>
</dbReference>
<dbReference type="NCBIfam" id="TIGR01070">
    <property type="entry name" value="mutS1"/>
    <property type="match status" value="1"/>
</dbReference>
<evidence type="ECO:0000259" key="11">
    <source>
        <dbReference type="PROSITE" id="PS00486"/>
    </source>
</evidence>
<accession>A0A841I3A9</accession>
<dbReference type="RefSeq" id="WP_246351356.1">
    <property type="nucleotide sequence ID" value="NZ_JACHHG010000006.1"/>
</dbReference>
<dbReference type="NCBIfam" id="NF003810">
    <property type="entry name" value="PRK05399.1"/>
    <property type="match status" value="1"/>
</dbReference>
<dbReference type="GO" id="GO:0006298">
    <property type="term" value="P:mismatch repair"/>
    <property type="evidence" value="ECO:0007669"/>
    <property type="project" value="UniProtKB-UniRule"/>
</dbReference>
<feature type="binding site" evidence="9">
    <location>
        <begin position="615"/>
        <end position="622"/>
    </location>
    <ligand>
        <name>ATP</name>
        <dbReference type="ChEBI" id="CHEBI:30616"/>
    </ligand>
</feature>
<keyword evidence="6 9" id="KW-0238">DNA-binding</keyword>
<gene>
    <name evidence="9" type="primary">mutS</name>
    <name evidence="12" type="ORF">HNR42_001946</name>
</gene>
<evidence type="ECO:0000256" key="10">
    <source>
        <dbReference type="RuleBase" id="RU003756"/>
    </source>
</evidence>
<dbReference type="Pfam" id="PF05190">
    <property type="entry name" value="MutS_IV"/>
    <property type="match status" value="1"/>
</dbReference>
<organism evidence="12 13">
    <name type="scientific">Deinobacterium chartae</name>
    <dbReference type="NCBI Taxonomy" id="521158"/>
    <lineage>
        <taxon>Bacteria</taxon>
        <taxon>Thermotogati</taxon>
        <taxon>Deinococcota</taxon>
        <taxon>Deinococci</taxon>
        <taxon>Deinococcales</taxon>
        <taxon>Deinococcaceae</taxon>
        <taxon>Deinobacterium</taxon>
    </lineage>
</organism>
<dbReference type="Gene3D" id="3.40.1170.10">
    <property type="entry name" value="DNA repair protein MutS, domain I"/>
    <property type="match status" value="1"/>
</dbReference>
<dbReference type="FunFam" id="3.40.50.300:FF:000870">
    <property type="entry name" value="MutS protein homolog 4"/>
    <property type="match status" value="1"/>
</dbReference>
<dbReference type="SUPFAM" id="SSF53150">
    <property type="entry name" value="DNA repair protein MutS, domain II"/>
    <property type="match status" value="1"/>
</dbReference>
<dbReference type="SUPFAM" id="SSF52540">
    <property type="entry name" value="P-loop containing nucleoside triphosphate hydrolases"/>
    <property type="match status" value="1"/>
</dbReference>
<name>A0A841I3A9_9DEIO</name>
<dbReference type="GO" id="GO:0003684">
    <property type="term" value="F:damaged DNA binding"/>
    <property type="evidence" value="ECO:0007669"/>
    <property type="project" value="UniProtKB-UniRule"/>
</dbReference>
<dbReference type="InterPro" id="IPR045076">
    <property type="entry name" value="MutS"/>
</dbReference>
<dbReference type="InterPro" id="IPR017261">
    <property type="entry name" value="DNA_mismatch_repair_MutS/MSH"/>
</dbReference>
<dbReference type="Gene3D" id="3.30.420.110">
    <property type="entry name" value="MutS, connector domain"/>
    <property type="match status" value="1"/>
</dbReference>
<protein>
    <recommendedName>
        <fullName evidence="2 9">DNA mismatch repair protein MutS</fullName>
    </recommendedName>
</protein>
<dbReference type="Gene3D" id="1.10.1420.10">
    <property type="match status" value="2"/>
</dbReference>
<keyword evidence="5 9" id="KW-0067">ATP-binding</keyword>
<keyword evidence="4 9" id="KW-0227">DNA damage</keyword>
<keyword evidence="7 9" id="KW-0234">DNA repair</keyword>
<dbReference type="Proteomes" id="UP000569951">
    <property type="component" value="Unassembled WGS sequence"/>
</dbReference>
<evidence type="ECO:0000256" key="1">
    <source>
        <dbReference type="ARBA" id="ARBA00006271"/>
    </source>
</evidence>
<dbReference type="PROSITE" id="PS00486">
    <property type="entry name" value="DNA_MISMATCH_REPAIR_2"/>
    <property type="match status" value="1"/>
</dbReference>
<reference evidence="12 13" key="1">
    <citation type="submission" date="2020-08" db="EMBL/GenBank/DDBJ databases">
        <title>Genomic Encyclopedia of Type Strains, Phase IV (KMG-IV): sequencing the most valuable type-strain genomes for metagenomic binning, comparative biology and taxonomic classification.</title>
        <authorList>
            <person name="Goeker M."/>
        </authorList>
    </citation>
    <scope>NUCLEOTIDE SEQUENCE [LARGE SCALE GENOMIC DNA]</scope>
    <source>
        <strain evidence="12 13">DSM 21458</strain>
    </source>
</reference>
<dbReference type="Pfam" id="PF05192">
    <property type="entry name" value="MutS_III"/>
    <property type="match status" value="1"/>
</dbReference>
<dbReference type="PANTHER" id="PTHR11361">
    <property type="entry name" value="DNA MISMATCH REPAIR PROTEIN MUTS FAMILY MEMBER"/>
    <property type="match status" value="1"/>
</dbReference>
<dbReference type="InterPro" id="IPR000432">
    <property type="entry name" value="DNA_mismatch_repair_MutS_C"/>
</dbReference>
<proteinExistence type="inferred from homology"/>
<comment type="function">
    <text evidence="8 9">This protein is involved in the repair of mismatches in DNA. It is possible that it carries out the mismatch recognition step. This protein has a weak ATPase activity.</text>
</comment>
<dbReference type="Pfam" id="PF01624">
    <property type="entry name" value="MutS_I"/>
    <property type="match status" value="1"/>
</dbReference>
<dbReference type="InterPro" id="IPR036187">
    <property type="entry name" value="DNA_mismatch_repair_MutS_sf"/>
</dbReference>
<dbReference type="CDD" id="cd03284">
    <property type="entry name" value="ABC_MutS1"/>
    <property type="match status" value="1"/>
</dbReference>
<feature type="domain" description="DNA mismatch repair proteins mutS family" evidence="11">
    <location>
        <begin position="689"/>
        <end position="705"/>
    </location>
</feature>
<dbReference type="SMART" id="SM00533">
    <property type="entry name" value="MUTSd"/>
    <property type="match status" value="1"/>
</dbReference>
<dbReference type="InterPro" id="IPR027417">
    <property type="entry name" value="P-loop_NTPase"/>
</dbReference>
<evidence type="ECO:0000256" key="4">
    <source>
        <dbReference type="ARBA" id="ARBA00022763"/>
    </source>
</evidence>
<dbReference type="Gene3D" id="3.40.50.300">
    <property type="entry name" value="P-loop containing nucleotide triphosphate hydrolases"/>
    <property type="match status" value="1"/>
</dbReference>
<dbReference type="SUPFAM" id="SSF55271">
    <property type="entry name" value="DNA repair protein MutS, domain I"/>
    <property type="match status" value="1"/>
</dbReference>
<dbReference type="GO" id="GO:0140664">
    <property type="term" value="F:ATP-dependent DNA damage sensor activity"/>
    <property type="evidence" value="ECO:0007669"/>
    <property type="project" value="InterPro"/>
</dbReference>
<dbReference type="PIRSF" id="PIRSF037677">
    <property type="entry name" value="DNA_mis_repair_Msh6"/>
    <property type="match status" value="1"/>
</dbReference>
<dbReference type="HAMAP" id="MF_00096">
    <property type="entry name" value="MutS"/>
    <property type="match status" value="1"/>
</dbReference>
<dbReference type="InterPro" id="IPR007861">
    <property type="entry name" value="DNA_mismatch_repair_MutS_clamp"/>
</dbReference>
<dbReference type="Pfam" id="PF00488">
    <property type="entry name" value="MutS_V"/>
    <property type="match status" value="1"/>
</dbReference>
<keyword evidence="3 9" id="KW-0547">Nucleotide-binding</keyword>
<dbReference type="InterPro" id="IPR007695">
    <property type="entry name" value="DNA_mismatch_repair_MutS-lik_N"/>
</dbReference>
<dbReference type="SMART" id="SM00534">
    <property type="entry name" value="MUTSac"/>
    <property type="match status" value="1"/>
</dbReference>
<evidence type="ECO:0000256" key="7">
    <source>
        <dbReference type="ARBA" id="ARBA00023204"/>
    </source>
</evidence>
<evidence type="ECO:0000256" key="2">
    <source>
        <dbReference type="ARBA" id="ARBA00021982"/>
    </source>
</evidence>
<evidence type="ECO:0000256" key="6">
    <source>
        <dbReference type="ARBA" id="ARBA00023125"/>
    </source>
</evidence>
<evidence type="ECO:0000256" key="5">
    <source>
        <dbReference type="ARBA" id="ARBA00022840"/>
    </source>
</evidence>
<comment type="similarity">
    <text evidence="1 9 10">Belongs to the DNA mismatch repair MutS family.</text>
</comment>
<evidence type="ECO:0000256" key="8">
    <source>
        <dbReference type="ARBA" id="ARBA00024647"/>
    </source>
</evidence>
<dbReference type="PANTHER" id="PTHR11361:SF34">
    <property type="entry name" value="DNA MISMATCH REPAIR PROTEIN MSH1, MITOCHONDRIAL"/>
    <property type="match status" value="1"/>
</dbReference>
<evidence type="ECO:0000256" key="9">
    <source>
        <dbReference type="HAMAP-Rule" id="MF_00096"/>
    </source>
</evidence>
<dbReference type="InterPro" id="IPR016151">
    <property type="entry name" value="DNA_mismatch_repair_MutS_N"/>
</dbReference>
<evidence type="ECO:0000313" key="12">
    <source>
        <dbReference type="EMBL" id="MBB6098512.1"/>
    </source>
</evidence>